<evidence type="ECO:0000313" key="6">
    <source>
        <dbReference type="EMBL" id="TPX38652.1"/>
    </source>
</evidence>
<accession>A0A507CG84</accession>
<sequence>MSAPSSLPLLLALVAGGGTSIGAVILLVAIPSPPPVNALSAANASLFGRLQAVSAGVMLALSIGLFVEAETETGITSAVACAVVGFIIMLAIEKLLVHQTETHSHVQKDIEMPLMDDQVPSLPANQNASSFERFLMGLVAADTKSANTLSLVRSSFVTYMGLAIHNLPEGISVALTTASNLKLGVSLCVAILLHNVLEGMVVALPLWYTSRSRARVLILTFINGLMEPLGVVIAWCLGGGNELFTKPGRINKMLCGVSGIMVAIAFGELLPSAVEWIEKGGVVSFTSGGSGGGGVEEGSEGSGAVAANSRSKREVVIRVSAWTLVGVFGGWAVMSLSDFILNGFDL</sequence>
<keyword evidence="2 5" id="KW-0812">Transmembrane</keyword>
<reference evidence="6 7" key="1">
    <citation type="journal article" date="2019" name="Sci. Rep.">
        <title>Comparative genomics of chytrid fungi reveal insights into the obligate biotrophic and pathogenic lifestyle of Synchytrium endobioticum.</title>
        <authorList>
            <person name="van de Vossenberg B.T.L.H."/>
            <person name="Warris S."/>
            <person name="Nguyen H.D.T."/>
            <person name="van Gent-Pelzer M.P.E."/>
            <person name="Joly D.L."/>
            <person name="van de Geest H.C."/>
            <person name="Bonants P.J.M."/>
            <person name="Smith D.S."/>
            <person name="Levesque C.A."/>
            <person name="van der Lee T.A.J."/>
        </authorList>
    </citation>
    <scope>NUCLEOTIDE SEQUENCE [LARGE SCALE GENOMIC DNA]</scope>
    <source>
        <strain evidence="6 7">CBS 675.73</strain>
    </source>
</reference>
<feature type="transmembrane region" description="Helical" evidence="5">
    <location>
        <begin position="7"/>
        <end position="30"/>
    </location>
</feature>
<evidence type="ECO:0008006" key="8">
    <source>
        <dbReference type="Google" id="ProtNLM"/>
    </source>
</evidence>
<dbReference type="Proteomes" id="UP000320333">
    <property type="component" value="Unassembled WGS sequence"/>
</dbReference>
<dbReference type="InterPro" id="IPR003689">
    <property type="entry name" value="ZIP"/>
</dbReference>
<proteinExistence type="predicted"/>
<dbReference type="GO" id="GO:0016020">
    <property type="term" value="C:membrane"/>
    <property type="evidence" value="ECO:0007669"/>
    <property type="project" value="UniProtKB-SubCell"/>
</dbReference>
<evidence type="ECO:0000256" key="3">
    <source>
        <dbReference type="ARBA" id="ARBA00022989"/>
    </source>
</evidence>
<comment type="subcellular location">
    <subcellularLocation>
        <location evidence="1">Membrane</location>
        <topology evidence="1">Multi-pass membrane protein</topology>
    </subcellularLocation>
</comment>
<keyword evidence="7" id="KW-1185">Reference proteome</keyword>
<dbReference type="PANTHER" id="PTHR11040:SF210">
    <property type="entry name" value="ZINC-REGULATED TRANSPORTER 3"/>
    <property type="match status" value="1"/>
</dbReference>
<evidence type="ECO:0000256" key="2">
    <source>
        <dbReference type="ARBA" id="ARBA00022692"/>
    </source>
</evidence>
<feature type="transmembrane region" description="Helical" evidence="5">
    <location>
        <begin position="50"/>
        <end position="67"/>
    </location>
</feature>
<dbReference type="OrthoDB" id="262547at2759"/>
<dbReference type="STRING" id="246404.A0A507CG84"/>
<evidence type="ECO:0000256" key="4">
    <source>
        <dbReference type="ARBA" id="ARBA00023136"/>
    </source>
</evidence>
<gene>
    <name evidence="6" type="ORF">CcCBS67573_g10705</name>
</gene>
<evidence type="ECO:0000256" key="5">
    <source>
        <dbReference type="SAM" id="Phobius"/>
    </source>
</evidence>
<keyword evidence="4 5" id="KW-0472">Membrane</keyword>
<dbReference type="PANTHER" id="PTHR11040">
    <property type="entry name" value="ZINC/IRON TRANSPORTER"/>
    <property type="match status" value="1"/>
</dbReference>
<dbReference type="GO" id="GO:0005385">
    <property type="term" value="F:zinc ion transmembrane transporter activity"/>
    <property type="evidence" value="ECO:0007669"/>
    <property type="project" value="TreeGrafter"/>
</dbReference>
<feature type="transmembrane region" description="Helical" evidence="5">
    <location>
        <begin position="216"/>
        <end position="238"/>
    </location>
</feature>
<organism evidence="6 7">
    <name type="scientific">Chytriomyces confervae</name>
    <dbReference type="NCBI Taxonomy" id="246404"/>
    <lineage>
        <taxon>Eukaryota</taxon>
        <taxon>Fungi</taxon>
        <taxon>Fungi incertae sedis</taxon>
        <taxon>Chytridiomycota</taxon>
        <taxon>Chytridiomycota incertae sedis</taxon>
        <taxon>Chytridiomycetes</taxon>
        <taxon>Chytridiales</taxon>
        <taxon>Chytriomycetaceae</taxon>
        <taxon>Chytriomyces</taxon>
    </lineage>
</organism>
<keyword evidence="3 5" id="KW-1133">Transmembrane helix</keyword>
<dbReference type="EMBL" id="QEAP01002019">
    <property type="protein sequence ID" value="TPX38652.1"/>
    <property type="molecule type" value="Genomic_DNA"/>
</dbReference>
<dbReference type="Pfam" id="PF02535">
    <property type="entry name" value="Zip"/>
    <property type="match status" value="1"/>
</dbReference>
<comment type="caution">
    <text evidence="6">The sequence shown here is derived from an EMBL/GenBank/DDBJ whole genome shotgun (WGS) entry which is preliminary data.</text>
</comment>
<dbReference type="AlphaFoldDB" id="A0A507CG84"/>
<evidence type="ECO:0000313" key="7">
    <source>
        <dbReference type="Proteomes" id="UP000320333"/>
    </source>
</evidence>
<protein>
    <recommendedName>
        <fullName evidence="8">Zinc/iron permease</fullName>
    </recommendedName>
</protein>
<feature type="transmembrane region" description="Helical" evidence="5">
    <location>
        <begin position="74"/>
        <end position="92"/>
    </location>
</feature>
<name>A0A507CG84_9FUNG</name>
<evidence type="ECO:0000256" key="1">
    <source>
        <dbReference type="ARBA" id="ARBA00004141"/>
    </source>
</evidence>
<feature type="transmembrane region" description="Helical" evidence="5">
    <location>
        <begin position="319"/>
        <end position="341"/>
    </location>
</feature>
<feature type="transmembrane region" description="Helical" evidence="5">
    <location>
        <begin position="183"/>
        <end position="204"/>
    </location>
</feature>
<feature type="transmembrane region" description="Helical" evidence="5">
    <location>
        <begin position="250"/>
        <end position="270"/>
    </location>
</feature>